<evidence type="ECO:0000313" key="4">
    <source>
        <dbReference type="Proteomes" id="UP000799777"/>
    </source>
</evidence>
<organism evidence="3 4">
    <name type="scientific">Setomelanomma holmii</name>
    <dbReference type="NCBI Taxonomy" id="210430"/>
    <lineage>
        <taxon>Eukaryota</taxon>
        <taxon>Fungi</taxon>
        <taxon>Dikarya</taxon>
        <taxon>Ascomycota</taxon>
        <taxon>Pezizomycotina</taxon>
        <taxon>Dothideomycetes</taxon>
        <taxon>Pleosporomycetidae</taxon>
        <taxon>Pleosporales</taxon>
        <taxon>Pleosporineae</taxon>
        <taxon>Phaeosphaeriaceae</taxon>
        <taxon>Setomelanomma</taxon>
    </lineage>
</organism>
<dbReference type="Proteomes" id="UP000799777">
    <property type="component" value="Unassembled WGS sequence"/>
</dbReference>
<dbReference type="AlphaFoldDB" id="A0A9P4HM72"/>
<sequence>MYIQAPPQMRTSSFPSTRMQCNILPQAYHTVTPPAEYSDGHRIRLKSLSSHPPSSQQQQYLDKHVVRSSAASQGSRHTSHRSRASSTSKSPVEPAPTKIRPQSRSRSRSRSHSRSRPHLHSTSNPKAPSKAQLRMSALADHKSVPRRESLTKWKSEREEAKAEFDGIQRAKMKERVRRANEMELEKEKELQALGKGAEKSARVLGMGLKDGNKRSGCFGGLFRRVLGRVF</sequence>
<keyword evidence="1" id="KW-0175">Coiled coil</keyword>
<name>A0A9P4HM72_9PLEO</name>
<feature type="region of interest" description="Disordered" evidence="2">
    <location>
        <begin position="45"/>
        <end position="150"/>
    </location>
</feature>
<dbReference type="OrthoDB" id="3784104at2759"/>
<feature type="compositionally biased region" description="Basic residues" evidence="2">
    <location>
        <begin position="101"/>
        <end position="119"/>
    </location>
</feature>
<reference evidence="3" key="1">
    <citation type="journal article" date="2020" name="Stud. Mycol.">
        <title>101 Dothideomycetes genomes: a test case for predicting lifestyles and emergence of pathogens.</title>
        <authorList>
            <person name="Haridas S."/>
            <person name="Albert R."/>
            <person name="Binder M."/>
            <person name="Bloem J."/>
            <person name="Labutti K."/>
            <person name="Salamov A."/>
            <person name="Andreopoulos B."/>
            <person name="Baker S."/>
            <person name="Barry K."/>
            <person name="Bills G."/>
            <person name="Bluhm B."/>
            <person name="Cannon C."/>
            <person name="Castanera R."/>
            <person name="Culley D."/>
            <person name="Daum C."/>
            <person name="Ezra D."/>
            <person name="Gonzalez J."/>
            <person name="Henrissat B."/>
            <person name="Kuo A."/>
            <person name="Liang C."/>
            <person name="Lipzen A."/>
            <person name="Lutzoni F."/>
            <person name="Magnuson J."/>
            <person name="Mondo S."/>
            <person name="Nolan M."/>
            <person name="Ohm R."/>
            <person name="Pangilinan J."/>
            <person name="Park H.-J."/>
            <person name="Ramirez L."/>
            <person name="Alfaro M."/>
            <person name="Sun H."/>
            <person name="Tritt A."/>
            <person name="Yoshinaga Y."/>
            <person name="Zwiers L.-H."/>
            <person name="Turgeon B."/>
            <person name="Goodwin S."/>
            <person name="Spatafora J."/>
            <person name="Crous P."/>
            <person name="Grigoriev I."/>
        </authorList>
    </citation>
    <scope>NUCLEOTIDE SEQUENCE</scope>
    <source>
        <strain evidence="3">CBS 110217</strain>
    </source>
</reference>
<comment type="caution">
    <text evidence="3">The sequence shown here is derived from an EMBL/GenBank/DDBJ whole genome shotgun (WGS) entry which is preliminary data.</text>
</comment>
<evidence type="ECO:0000256" key="1">
    <source>
        <dbReference type="SAM" id="Coils"/>
    </source>
</evidence>
<gene>
    <name evidence="3" type="ORF">EK21DRAFT_96094</name>
</gene>
<dbReference type="EMBL" id="ML978155">
    <property type="protein sequence ID" value="KAF2036114.1"/>
    <property type="molecule type" value="Genomic_DNA"/>
</dbReference>
<protein>
    <submittedName>
        <fullName evidence="3">Uncharacterized protein</fullName>
    </submittedName>
</protein>
<evidence type="ECO:0000313" key="3">
    <source>
        <dbReference type="EMBL" id="KAF2036114.1"/>
    </source>
</evidence>
<feature type="compositionally biased region" description="Basic and acidic residues" evidence="2">
    <location>
        <begin position="139"/>
        <end position="150"/>
    </location>
</feature>
<feature type="compositionally biased region" description="Low complexity" evidence="2">
    <location>
        <begin position="49"/>
        <end position="59"/>
    </location>
</feature>
<feature type="coiled-coil region" evidence="1">
    <location>
        <begin position="150"/>
        <end position="189"/>
    </location>
</feature>
<accession>A0A9P4HM72</accession>
<proteinExistence type="predicted"/>
<evidence type="ECO:0000256" key="2">
    <source>
        <dbReference type="SAM" id="MobiDB-lite"/>
    </source>
</evidence>
<keyword evidence="4" id="KW-1185">Reference proteome</keyword>